<name>C4R7N9_KOMPG</name>
<dbReference type="Pfam" id="PF03476">
    <property type="entry name" value="MOSC_N"/>
    <property type="match status" value="1"/>
</dbReference>
<dbReference type="GeneID" id="8201112"/>
<organism evidence="3 4">
    <name type="scientific">Komagataella phaffii (strain GS115 / ATCC 20864)</name>
    <name type="common">Yeast</name>
    <name type="synonym">Pichia pastoris</name>
    <dbReference type="NCBI Taxonomy" id="644223"/>
    <lineage>
        <taxon>Eukaryota</taxon>
        <taxon>Fungi</taxon>
        <taxon>Dikarya</taxon>
        <taxon>Ascomycota</taxon>
        <taxon>Saccharomycotina</taxon>
        <taxon>Pichiomycetes</taxon>
        <taxon>Pichiales</taxon>
        <taxon>Pichiaceae</taxon>
        <taxon>Komagataella</taxon>
    </lineage>
</organism>
<sequence>MLSGCVISEIHQQEYANNESEIYLDNAGMPMFAKSVLAESMQMMMLGPWGNPHSQSLASQRSQAMIDKTRLDVLNWFGVKAEHFGVCFTLNSTHAVKLLSEVFSDKFPEFKYFYERNSHTSLIGVREHSGESQVFDLDIETPLAVSDAPTLVSWSGQSNFNGQKFPTNLPLRNSGDACFRLLDASSLAGSNTVNLSESNADFIAVSFYKIFGCPDMGALIYKKDRMAQIARSKRYFGGGTVDALNLDGFVKRKEDLTLLLEDGTIPVHSIIQLQCAMNVHHRLFGSMNQVSWYLKTLTEYAVNRLTSLKYSNRRPQVILYRSGLNEYGPILSFSLLSESGRVLGYYDFDKFVSARGIALRTGTLCNIGGVSKFLNQSNEQIVKNSNLGHKCGDSMDVINGNATGVVRISFGMCNSFQHIDFLTECISDFLSDSLAIEATLAHEKVPCTIEQITIYPIKSCPGFDVPRHTAWNVTSTGLEFDRQFCLINLMTNTVMQLKSFPKMVKLLPILDRENMVLRFKNDPTIQVSLHDDRKHSTKKIESGGKAYECIMDKAILDFLYDTVKTECCLARLVPTKVNTSLQNKSAFLFISAPSLEEVERTHGGGLLRSRFRANFLVKGKMLSPFIEDTWSRIEIPERRMDLTVTEKCGRCHMITIDDSGGRDFGLFKELSQTRKQQGKIYFGINVDMADSKAGTVLVGDEILGVP</sequence>
<dbReference type="HOGENOM" id="CLU_010913_0_0_1"/>
<dbReference type="Proteomes" id="UP000000314">
    <property type="component" value="Chromosome 4"/>
</dbReference>
<dbReference type="SUPFAM" id="SSF141673">
    <property type="entry name" value="MOSC N-terminal domain-like"/>
    <property type="match status" value="1"/>
</dbReference>
<evidence type="ECO:0000313" key="4">
    <source>
        <dbReference type="Proteomes" id="UP000000314"/>
    </source>
</evidence>
<feature type="domain" description="MOSC" evidence="2">
    <location>
        <begin position="553"/>
        <end position="705"/>
    </location>
</feature>
<accession>C4R7N9</accession>
<dbReference type="AlphaFoldDB" id="C4R7N9"/>
<protein>
    <recommendedName>
        <fullName evidence="2">MOSC domain-containing protein</fullName>
    </recommendedName>
</protein>
<dbReference type="PROSITE" id="PS51340">
    <property type="entry name" value="MOSC"/>
    <property type="match status" value="1"/>
</dbReference>
<evidence type="ECO:0000313" key="3">
    <source>
        <dbReference type="EMBL" id="CAY71614.1"/>
    </source>
</evidence>
<dbReference type="STRING" id="644223.C4R7N9"/>
<dbReference type="KEGG" id="ppa:PAS_chr4_0951"/>
<dbReference type="PANTHER" id="PTHR14237:SF80">
    <property type="entry name" value="MOLYBDENUM COFACTOR SULFURASE"/>
    <property type="match status" value="1"/>
</dbReference>
<keyword evidence="4" id="KW-1185">Reference proteome</keyword>
<dbReference type="eggNOG" id="KOG2142">
    <property type="taxonomic scope" value="Eukaryota"/>
</dbReference>
<dbReference type="Gene3D" id="3.90.1150.10">
    <property type="entry name" value="Aspartate Aminotransferase, domain 1"/>
    <property type="match status" value="1"/>
</dbReference>
<dbReference type="SMR" id="C4R7N9"/>
<dbReference type="Gene3D" id="3.40.640.10">
    <property type="entry name" value="Type I PLP-dependent aspartate aminotransferase-like (Major domain)"/>
    <property type="match status" value="1"/>
</dbReference>
<dbReference type="GO" id="GO:0006777">
    <property type="term" value="P:Mo-molybdopterin cofactor biosynthetic process"/>
    <property type="evidence" value="ECO:0007669"/>
    <property type="project" value="UniProtKB-KW"/>
</dbReference>
<dbReference type="Pfam" id="PF03473">
    <property type="entry name" value="MOSC"/>
    <property type="match status" value="1"/>
</dbReference>
<dbReference type="InterPro" id="IPR005303">
    <property type="entry name" value="MOCOS_middle"/>
</dbReference>
<gene>
    <name evidence="3" type="ordered locus">PAS_chr4_0951</name>
</gene>
<dbReference type="OMA" id="HTGFLAR"/>
<dbReference type="OrthoDB" id="10264306at2759"/>
<dbReference type="EMBL" id="FN392322">
    <property type="protein sequence ID" value="CAY71614.1"/>
    <property type="molecule type" value="Genomic_DNA"/>
</dbReference>
<dbReference type="PANTHER" id="PTHR14237">
    <property type="entry name" value="MOLYBDOPTERIN COFACTOR SULFURASE MOSC"/>
    <property type="match status" value="1"/>
</dbReference>
<dbReference type="RefSeq" id="XP_002493793.1">
    <property type="nucleotide sequence ID" value="XM_002493748.1"/>
</dbReference>
<dbReference type="InterPro" id="IPR005302">
    <property type="entry name" value="MoCF_Sase_C"/>
</dbReference>
<reference evidence="3 4" key="1">
    <citation type="journal article" date="2009" name="Nat. Biotechnol.">
        <title>Genome sequence of the recombinant protein production host Pichia pastoris.</title>
        <authorList>
            <person name="De Schutter K."/>
            <person name="Lin Y.C."/>
            <person name="Tiels P."/>
            <person name="Van Hecke A."/>
            <person name="Glinka S."/>
            <person name="Weber-Lehmann J."/>
            <person name="Rouze P."/>
            <person name="Van de Peer Y."/>
            <person name="Callewaert N."/>
        </authorList>
    </citation>
    <scope>NUCLEOTIDE SEQUENCE [LARGE SCALE GENOMIC DNA]</scope>
    <source>
        <strain evidence="4">GS115 / ATCC 20864</strain>
    </source>
</reference>
<dbReference type="InParanoid" id="C4R7N9"/>
<dbReference type="GO" id="GO:0030170">
    <property type="term" value="F:pyridoxal phosphate binding"/>
    <property type="evidence" value="ECO:0007669"/>
    <property type="project" value="InterPro"/>
</dbReference>
<dbReference type="Pfam" id="PF00266">
    <property type="entry name" value="Aminotran_5"/>
    <property type="match status" value="1"/>
</dbReference>
<dbReference type="GO" id="GO:0003824">
    <property type="term" value="F:catalytic activity"/>
    <property type="evidence" value="ECO:0007669"/>
    <property type="project" value="InterPro"/>
</dbReference>
<evidence type="ECO:0000259" key="2">
    <source>
        <dbReference type="PROSITE" id="PS51340"/>
    </source>
</evidence>
<dbReference type="InterPro" id="IPR015422">
    <property type="entry name" value="PyrdxlP-dep_Trfase_small"/>
</dbReference>
<dbReference type="InterPro" id="IPR015421">
    <property type="entry name" value="PyrdxlP-dep_Trfase_major"/>
</dbReference>
<dbReference type="InterPro" id="IPR015424">
    <property type="entry name" value="PyrdxlP-dep_Trfase"/>
</dbReference>
<proteinExistence type="predicted"/>
<evidence type="ECO:0000256" key="1">
    <source>
        <dbReference type="ARBA" id="ARBA00023150"/>
    </source>
</evidence>
<dbReference type="GO" id="GO:0030151">
    <property type="term" value="F:molybdenum ion binding"/>
    <property type="evidence" value="ECO:0007669"/>
    <property type="project" value="InterPro"/>
</dbReference>
<keyword evidence="1" id="KW-0501">Molybdenum cofactor biosynthesis</keyword>
<dbReference type="SUPFAM" id="SSF53383">
    <property type="entry name" value="PLP-dependent transferases"/>
    <property type="match status" value="1"/>
</dbReference>
<dbReference type="InterPro" id="IPR000192">
    <property type="entry name" value="Aminotrans_V_dom"/>
</dbReference>